<feature type="transmembrane region" description="Helical" evidence="5">
    <location>
        <begin position="216"/>
        <end position="236"/>
    </location>
</feature>
<dbReference type="PANTHER" id="PTHR23502">
    <property type="entry name" value="MAJOR FACILITATOR SUPERFAMILY"/>
    <property type="match status" value="1"/>
</dbReference>
<dbReference type="Gene3D" id="1.20.1250.20">
    <property type="entry name" value="MFS general substrate transporter like domains"/>
    <property type="match status" value="1"/>
</dbReference>
<feature type="transmembrane region" description="Helical" evidence="5">
    <location>
        <begin position="433"/>
        <end position="458"/>
    </location>
</feature>
<dbReference type="SUPFAM" id="SSF103473">
    <property type="entry name" value="MFS general substrate transporter"/>
    <property type="match status" value="1"/>
</dbReference>
<feature type="transmembrane region" description="Helical" evidence="5">
    <location>
        <begin position="317"/>
        <end position="340"/>
    </location>
</feature>
<protein>
    <recommendedName>
        <fullName evidence="8">Major facilitator superfamily (MFS) profile domain-containing protein</fullName>
    </recommendedName>
</protein>
<evidence type="ECO:0008006" key="8">
    <source>
        <dbReference type="Google" id="ProtNLM"/>
    </source>
</evidence>
<feature type="transmembrane region" description="Helical" evidence="5">
    <location>
        <begin position="60"/>
        <end position="81"/>
    </location>
</feature>
<name>A0A1Y2M4T5_EPING</name>
<evidence type="ECO:0000313" key="6">
    <source>
        <dbReference type="EMBL" id="OSS50457.1"/>
    </source>
</evidence>
<sequence>MATTHSSSDDDGSAWPPGTITLEALRKATEDLDKGVEIVLHPTPTNDPNDPLNWKLWEKYLNFGLTLLYTIVIFGLISAATPTWPAMMKELEFSIGLVNNGYATGSGALAVGAIIFMPFALKYGRRPVYLFSLAGQIAVMVWSAEMVTAGDLIGTNLCNCLFGAMAEVIVQMTVADVFFVHERGLMNNLYLWCMTIGGTSMPIAAGYITMNQGWRWLWWWIAIMLGVLLLLFTFLYEETKYMPTIGGTLCIVEVDVPERVQSAGRKPFDHKRCDLQPIDSITMNAPPPRKPYLQRLKPWAPSDGSIVALLHHTYRPFLIMGTIPAVLYVALLYGLISAAFQVSVSLISTTLPAPPYHFNAAQVGLMNLPALVGNTLGALVSSPFSDRTILWLARKNNGIYEPEMRLWLLLAFAPFFPAGLMMFGYALGGGMAWPIVAVGMGMFSFAMPPMSSVALTYLTDAYTDIIADAVVGVTFTRNIISTIFVFALTPWVRKVGLHNVVLTFAMISIVILGTTGLFIKFGKKWRAQTAQRYRDFAAKQMDTRDKP</sequence>
<dbReference type="InParanoid" id="A0A1Y2M4T5"/>
<organism evidence="6 7">
    <name type="scientific">Epicoccum nigrum</name>
    <name type="common">Soil fungus</name>
    <name type="synonym">Epicoccum purpurascens</name>
    <dbReference type="NCBI Taxonomy" id="105696"/>
    <lineage>
        <taxon>Eukaryota</taxon>
        <taxon>Fungi</taxon>
        <taxon>Dikarya</taxon>
        <taxon>Ascomycota</taxon>
        <taxon>Pezizomycotina</taxon>
        <taxon>Dothideomycetes</taxon>
        <taxon>Pleosporomycetidae</taxon>
        <taxon>Pleosporales</taxon>
        <taxon>Pleosporineae</taxon>
        <taxon>Didymellaceae</taxon>
        <taxon>Epicoccum</taxon>
    </lineage>
</organism>
<proteinExistence type="predicted"/>
<keyword evidence="2 5" id="KW-0812">Transmembrane</keyword>
<feature type="transmembrane region" description="Helical" evidence="5">
    <location>
        <begin position="465"/>
        <end position="488"/>
    </location>
</feature>
<keyword evidence="7" id="KW-1185">Reference proteome</keyword>
<evidence type="ECO:0000256" key="3">
    <source>
        <dbReference type="ARBA" id="ARBA00022989"/>
    </source>
</evidence>
<accession>A0A1Y2M4T5</accession>
<dbReference type="OMA" id="FLYEETM"/>
<dbReference type="Proteomes" id="UP000193240">
    <property type="component" value="Unassembled WGS sequence"/>
</dbReference>
<dbReference type="InterPro" id="IPR011701">
    <property type="entry name" value="MFS"/>
</dbReference>
<feature type="transmembrane region" description="Helical" evidence="5">
    <location>
        <begin position="500"/>
        <end position="519"/>
    </location>
</feature>
<feature type="transmembrane region" description="Helical" evidence="5">
    <location>
        <begin position="128"/>
        <end position="149"/>
    </location>
</feature>
<comment type="subcellular location">
    <subcellularLocation>
        <location evidence="1">Membrane</location>
        <topology evidence="1">Multi-pass membrane protein</topology>
    </subcellularLocation>
</comment>
<dbReference type="GO" id="GO:0005886">
    <property type="term" value="C:plasma membrane"/>
    <property type="evidence" value="ECO:0007669"/>
    <property type="project" value="TreeGrafter"/>
</dbReference>
<feature type="transmembrane region" description="Helical" evidence="5">
    <location>
        <begin position="101"/>
        <end position="121"/>
    </location>
</feature>
<feature type="transmembrane region" description="Helical" evidence="5">
    <location>
        <begin position="189"/>
        <end position="210"/>
    </location>
</feature>
<dbReference type="InterPro" id="IPR036259">
    <property type="entry name" value="MFS_trans_sf"/>
</dbReference>
<keyword evidence="3 5" id="KW-1133">Transmembrane helix</keyword>
<dbReference type="AlphaFoldDB" id="A0A1Y2M4T5"/>
<dbReference type="GO" id="GO:0022857">
    <property type="term" value="F:transmembrane transporter activity"/>
    <property type="evidence" value="ECO:0007669"/>
    <property type="project" value="InterPro"/>
</dbReference>
<dbReference type="EMBL" id="KZ107842">
    <property type="protein sequence ID" value="OSS50457.1"/>
    <property type="molecule type" value="Genomic_DNA"/>
</dbReference>
<feature type="transmembrane region" description="Helical" evidence="5">
    <location>
        <begin position="406"/>
        <end position="427"/>
    </location>
</feature>
<evidence type="ECO:0000256" key="4">
    <source>
        <dbReference type="ARBA" id="ARBA00023136"/>
    </source>
</evidence>
<keyword evidence="4 5" id="KW-0472">Membrane</keyword>
<gene>
    <name evidence="6" type="ORF">B5807_04755</name>
</gene>
<feature type="transmembrane region" description="Helical" evidence="5">
    <location>
        <begin position="360"/>
        <end position="385"/>
    </location>
</feature>
<evidence type="ECO:0000256" key="2">
    <source>
        <dbReference type="ARBA" id="ARBA00022692"/>
    </source>
</evidence>
<reference evidence="6 7" key="1">
    <citation type="journal article" date="2017" name="Genome Announc.">
        <title>Genome sequence of the saprophytic ascomycete Epicoccum nigrum ICMP 19927 strain isolated from New Zealand.</title>
        <authorList>
            <person name="Fokin M."/>
            <person name="Fleetwood D."/>
            <person name="Weir B.S."/>
            <person name="Villas-Boas S.G."/>
        </authorList>
    </citation>
    <scope>NUCLEOTIDE SEQUENCE [LARGE SCALE GENOMIC DNA]</scope>
    <source>
        <strain evidence="6 7">ICMP 19927</strain>
    </source>
</reference>
<dbReference type="STRING" id="105696.A0A1Y2M4T5"/>
<evidence type="ECO:0000313" key="7">
    <source>
        <dbReference type="Proteomes" id="UP000193240"/>
    </source>
</evidence>
<dbReference type="PANTHER" id="PTHR23502:SF50">
    <property type="entry name" value="TRANSPORTER, PUTATIVE (AFU_ORTHOLOGUE AFUA_5G00430)-RELATED"/>
    <property type="match status" value="1"/>
</dbReference>
<evidence type="ECO:0000256" key="5">
    <source>
        <dbReference type="SAM" id="Phobius"/>
    </source>
</evidence>
<evidence type="ECO:0000256" key="1">
    <source>
        <dbReference type="ARBA" id="ARBA00004141"/>
    </source>
</evidence>
<feature type="transmembrane region" description="Helical" evidence="5">
    <location>
        <begin position="161"/>
        <end position="180"/>
    </location>
</feature>
<dbReference type="Pfam" id="PF07690">
    <property type="entry name" value="MFS_1"/>
    <property type="match status" value="1"/>
</dbReference>